<gene>
    <name evidence="2" type="ORF">A2663_00125</name>
</gene>
<name>A0A1G1Y318_9BACT</name>
<sequence length="80" mass="8675">MCLTVPHKIKKVSGHKAELDDGRMVDISLLLMDEAGLPAEARSSASLGRAKAGDWVLANADLAVQKITEKEAKEINNYLK</sequence>
<proteinExistence type="inferred from homology"/>
<dbReference type="Pfam" id="PF01455">
    <property type="entry name" value="HupF_HypC"/>
    <property type="match status" value="1"/>
</dbReference>
<comment type="similarity">
    <text evidence="1">Belongs to the HupF/HypC family.</text>
</comment>
<dbReference type="SUPFAM" id="SSF159127">
    <property type="entry name" value="HupF/HypC-like"/>
    <property type="match status" value="1"/>
</dbReference>
<evidence type="ECO:0000313" key="3">
    <source>
        <dbReference type="Proteomes" id="UP000178432"/>
    </source>
</evidence>
<evidence type="ECO:0000313" key="2">
    <source>
        <dbReference type="EMBL" id="OGY46692.1"/>
    </source>
</evidence>
<organism evidence="2 3">
    <name type="scientific">Candidatus Buchananbacteria bacterium RIFCSPHIGHO2_01_FULL_46_12</name>
    <dbReference type="NCBI Taxonomy" id="1797536"/>
    <lineage>
        <taxon>Bacteria</taxon>
        <taxon>Candidatus Buchananiibacteriota</taxon>
    </lineage>
</organism>
<dbReference type="EMBL" id="MHIF01000054">
    <property type="protein sequence ID" value="OGY46692.1"/>
    <property type="molecule type" value="Genomic_DNA"/>
</dbReference>
<accession>A0A1G1Y318</accession>
<comment type="caution">
    <text evidence="2">The sequence shown here is derived from an EMBL/GenBank/DDBJ whole genome shotgun (WGS) entry which is preliminary data.</text>
</comment>
<dbReference type="Gene3D" id="2.30.30.140">
    <property type="match status" value="1"/>
</dbReference>
<evidence type="ECO:0008006" key="4">
    <source>
        <dbReference type="Google" id="ProtNLM"/>
    </source>
</evidence>
<dbReference type="Proteomes" id="UP000178432">
    <property type="component" value="Unassembled WGS sequence"/>
</dbReference>
<dbReference type="AlphaFoldDB" id="A0A1G1Y318"/>
<protein>
    <recommendedName>
        <fullName evidence="4">HypC/HybG/HupF family hydrogenase formation chaperone</fullName>
    </recommendedName>
</protein>
<reference evidence="2 3" key="1">
    <citation type="journal article" date="2016" name="Nat. Commun.">
        <title>Thousands of microbial genomes shed light on interconnected biogeochemical processes in an aquifer system.</title>
        <authorList>
            <person name="Anantharaman K."/>
            <person name="Brown C.T."/>
            <person name="Hug L.A."/>
            <person name="Sharon I."/>
            <person name="Castelle C.J."/>
            <person name="Probst A.J."/>
            <person name="Thomas B.C."/>
            <person name="Singh A."/>
            <person name="Wilkins M.J."/>
            <person name="Karaoz U."/>
            <person name="Brodie E.L."/>
            <person name="Williams K.H."/>
            <person name="Hubbard S.S."/>
            <person name="Banfield J.F."/>
        </authorList>
    </citation>
    <scope>NUCLEOTIDE SEQUENCE [LARGE SCALE GENOMIC DNA]</scope>
</reference>
<dbReference type="InterPro" id="IPR001109">
    <property type="entry name" value="Hydrogenase_HupF/HypC"/>
</dbReference>
<evidence type="ECO:0000256" key="1">
    <source>
        <dbReference type="ARBA" id="ARBA00006018"/>
    </source>
</evidence>